<dbReference type="EMBL" id="CABVLI010000029">
    <property type="protein sequence ID" value="VVT02604.1"/>
    <property type="molecule type" value="Genomic_DNA"/>
</dbReference>
<dbReference type="Pfam" id="PF01882">
    <property type="entry name" value="DUF58"/>
    <property type="match status" value="1"/>
</dbReference>
<dbReference type="Proteomes" id="UP000326857">
    <property type="component" value="Unassembled WGS sequence"/>
</dbReference>
<dbReference type="RefSeq" id="WP_151990063.1">
    <property type="nucleotide sequence ID" value="NZ_LR701528.1"/>
</dbReference>
<gene>
    <name evidence="2" type="ORF">SPHINGO391_350399</name>
</gene>
<sequence>MPETLIPADVRHRLKGLSLIARRAVGDRGIGLHASHSRGTGLEFAQYRPYEFGDEPRQIDWKLYARSDRFFVREAERESPVALWILLDASASMAQADARRAGFSRLDAGKGLVAALAELALAQGDRFAFAALRDTGLALTRPASGTRHRDRLHLDLHGLAAAGAFPGEAGLAPLWERIGQRDLVVIVSDWFDPACLDLARRLSAAGREVLGIQILTIGERDFDYDGGYRFRDPETGEEVLGDGAALRAEYLGRFGAAQASLHAALDAAGVRHAELVLDQPLDTPLQRLLGRTGNRAGGE</sequence>
<protein>
    <recommendedName>
        <fullName evidence="1">DUF58 domain-containing protein</fullName>
    </recommendedName>
</protein>
<accession>A0A5E7Y6V0</accession>
<dbReference type="AlphaFoldDB" id="A0A5E7Y6V0"/>
<feature type="domain" description="DUF58" evidence="1">
    <location>
        <begin position="46"/>
        <end position="250"/>
    </location>
</feature>
<proteinExistence type="predicted"/>
<name>A0A5E7Y6V0_9SPHN</name>
<dbReference type="PANTHER" id="PTHR33608">
    <property type="entry name" value="BLL2464 PROTEIN"/>
    <property type="match status" value="1"/>
</dbReference>
<evidence type="ECO:0000313" key="3">
    <source>
        <dbReference type="Proteomes" id="UP000326857"/>
    </source>
</evidence>
<organism evidence="2 3">
    <name type="scientific">Sphingomonas aurantiaca</name>
    <dbReference type="NCBI Taxonomy" id="185949"/>
    <lineage>
        <taxon>Bacteria</taxon>
        <taxon>Pseudomonadati</taxon>
        <taxon>Pseudomonadota</taxon>
        <taxon>Alphaproteobacteria</taxon>
        <taxon>Sphingomonadales</taxon>
        <taxon>Sphingomonadaceae</taxon>
        <taxon>Sphingomonas</taxon>
    </lineage>
</organism>
<dbReference type="InterPro" id="IPR002881">
    <property type="entry name" value="DUF58"/>
</dbReference>
<evidence type="ECO:0000259" key="1">
    <source>
        <dbReference type="Pfam" id="PF01882"/>
    </source>
</evidence>
<dbReference type="Gene3D" id="3.40.50.410">
    <property type="entry name" value="von Willebrand factor, type A domain"/>
    <property type="match status" value="1"/>
</dbReference>
<evidence type="ECO:0000313" key="2">
    <source>
        <dbReference type="EMBL" id="VVT02604.1"/>
    </source>
</evidence>
<dbReference type="PANTHER" id="PTHR33608:SF7">
    <property type="entry name" value="DUF58 DOMAIN-CONTAINING PROTEIN"/>
    <property type="match status" value="1"/>
</dbReference>
<reference evidence="2 3" key="1">
    <citation type="submission" date="2019-09" db="EMBL/GenBank/DDBJ databases">
        <authorList>
            <person name="Dittami M. S."/>
        </authorList>
    </citation>
    <scope>NUCLEOTIDE SEQUENCE [LARGE SCALE GENOMIC DNA]</scope>
    <source>
        <strain evidence="2">SPHINGO391</strain>
    </source>
</reference>
<dbReference type="InterPro" id="IPR036465">
    <property type="entry name" value="vWFA_dom_sf"/>
</dbReference>
<dbReference type="SUPFAM" id="SSF53300">
    <property type="entry name" value="vWA-like"/>
    <property type="match status" value="1"/>
</dbReference>